<proteinExistence type="predicted"/>
<evidence type="ECO:0000256" key="1">
    <source>
        <dbReference type="SAM" id="MobiDB-lite"/>
    </source>
</evidence>
<feature type="compositionally biased region" description="Basic and acidic residues" evidence="1">
    <location>
        <begin position="656"/>
        <end position="687"/>
    </location>
</feature>
<feature type="region of interest" description="Disordered" evidence="1">
    <location>
        <begin position="39"/>
        <end position="61"/>
    </location>
</feature>
<feature type="region of interest" description="Disordered" evidence="1">
    <location>
        <begin position="632"/>
        <end position="687"/>
    </location>
</feature>
<feature type="domain" description="Knl1 C-terminal RWD" evidence="2">
    <location>
        <begin position="895"/>
        <end position="1047"/>
    </location>
</feature>
<reference evidence="3 4" key="1">
    <citation type="journal article" date="2024" name="Plant J.">
        <title>Genome sequences and population genomics reveal climatic adaptation and genomic divergence between two closely related sweetgum species.</title>
        <authorList>
            <person name="Xu W.Q."/>
            <person name="Ren C.Q."/>
            <person name="Zhang X.Y."/>
            <person name="Comes H.P."/>
            <person name="Liu X.H."/>
            <person name="Li Y.G."/>
            <person name="Kettle C.J."/>
            <person name="Jalonen R."/>
            <person name="Gaisberger H."/>
            <person name="Ma Y.Z."/>
            <person name="Qiu Y.X."/>
        </authorList>
    </citation>
    <scope>NUCLEOTIDE SEQUENCE [LARGE SCALE GENOMIC DNA]</scope>
    <source>
        <strain evidence="3">Hangzhou</strain>
    </source>
</reference>
<gene>
    <name evidence="3" type="ORF">L1049_023952</name>
</gene>
<accession>A0AAP0RU39</accession>
<feature type="compositionally biased region" description="Polar residues" evidence="1">
    <location>
        <begin position="192"/>
        <end position="202"/>
    </location>
</feature>
<dbReference type="EMBL" id="JBBPBK010000005">
    <property type="protein sequence ID" value="KAK9284775.1"/>
    <property type="molecule type" value="Genomic_DNA"/>
</dbReference>
<feature type="region of interest" description="Disordered" evidence="1">
    <location>
        <begin position="103"/>
        <end position="124"/>
    </location>
</feature>
<sequence length="1161" mass="129344">MGSKEAEELCNTETDEGTVALQKKRSRRVSFAEITSVHVFDRDDEYTTPPDPKPTSDNDNAQLVHTDEVLGFFKDLADSDDLSLNEDEADDGDDQVLDGRTSFLRPIESPSPGGTAFGSATSNDEDNFFGPVSSSFIRPGRLSDSVASDDNHDITMDSTAFSMHFRSLARSDSGGDSKTPSGVRLSFEEKTPSQNTTPTSLGSFMALTDAKKPILPSSTPVDRVSGGGDSNDMSLIGENPQRYDFGRLSPTLDALLAEGSRDLRAVSVSDLINTSESPGYPNKGSKVSTIGENGSGTMDLKDCGYIEPGNLGTHDTLAEEVSLAHIKVGEANDGSTMPINQVNYDCSFNKNDDPIFVGPDDHQIQTPNQITRSMPFAKSKDSIKDAFESSRPKLEFSAINGGTVFNMDDRVLQLDLSPQHESGYLHSTEGWVKNNPTEGMLITSATYSSLLDKTFDYRKDKKATHTPEKFVSPPMKSLEQKLSASQEYEGSLSRDLKQQDQYTKFVSFGSGQDGDSIENATSGSHLTAMGHKMNSLFMDKRAQSRSPFIEINNFKDSTSIKRMYGRDINLHDLQNEAETHGNFQTPLRGMDTLNFKLGSSGRNLQTGTDPSRFKNELSRGIKASSFGSASPYFCRRITNKPPLQKSTVERTNQSPSREEPRDTSHDNNMHSIEENSSGRKRRTDEIVLRDGDHVDEISKIQRSPKVHKGWGNDMDILLEQSKESNEKTNKIGDNTMLKHWADIFSKFSGDTKQLHSPSIDKLNVQVIAVLEDLLVHLQKVKTYEMLCSDIQSQKIFDHFSNGRRKRASETRLLLNKMIYEQAKLQLMCVKRERLLKRVQLLSSGTRESQMLKLIDLQRLSVPCARDAQVNDSHPRSLPVYLEGKHEVGCDKMATMRQEIEASERKIKHLTNSFHTLCKMKGELSCADTIELVNDHLKKRACCRFIRHDLQSWEIDDLESRNGHHNVVINYHGFIFQRFTVNADPVSSIVISNKLNNINITKNFPNMDACIAFEFVLKAETSSKYVGQRSFAQETQITSSLICNMLDVVEEVQLAGVELRNLTETRFHSPSAEQLDLQLCFVDFKSGRKVTLTLDMTCLKCGVYPMEILPSQLQAPAAGTQKSAPQSLLAEIRAAVESLRVGYSRIVRLCRCVSQVVQASSR</sequence>
<evidence type="ECO:0000259" key="2">
    <source>
        <dbReference type="Pfam" id="PF18210"/>
    </source>
</evidence>
<feature type="region of interest" description="Disordered" evidence="1">
    <location>
        <begin position="169"/>
        <end position="234"/>
    </location>
</feature>
<evidence type="ECO:0000313" key="3">
    <source>
        <dbReference type="EMBL" id="KAK9284775.1"/>
    </source>
</evidence>
<keyword evidence="4" id="KW-1185">Reference proteome</keyword>
<dbReference type="PANTHER" id="PTHR35707">
    <property type="entry name" value="OS06G0608100 PROTEIN"/>
    <property type="match status" value="1"/>
</dbReference>
<dbReference type="Proteomes" id="UP001415857">
    <property type="component" value="Unassembled WGS sequence"/>
</dbReference>
<feature type="region of interest" description="Disordered" evidence="1">
    <location>
        <begin position="1"/>
        <end position="25"/>
    </location>
</feature>
<protein>
    <recommendedName>
        <fullName evidence="2">Knl1 C-terminal RWD domain-containing protein</fullName>
    </recommendedName>
</protein>
<name>A0AAP0RU39_LIQFO</name>
<dbReference type="AlphaFoldDB" id="A0AAP0RU39"/>
<evidence type="ECO:0000313" key="4">
    <source>
        <dbReference type="Proteomes" id="UP001415857"/>
    </source>
</evidence>
<organism evidence="3 4">
    <name type="scientific">Liquidambar formosana</name>
    <name type="common">Formosan gum</name>
    <dbReference type="NCBI Taxonomy" id="63359"/>
    <lineage>
        <taxon>Eukaryota</taxon>
        <taxon>Viridiplantae</taxon>
        <taxon>Streptophyta</taxon>
        <taxon>Embryophyta</taxon>
        <taxon>Tracheophyta</taxon>
        <taxon>Spermatophyta</taxon>
        <taxon>Magnoliopsida</taxon>
        <taxon>eudicotyledons</taxon>
        <taxon>Gunneridae</taxon>
        <taxon>Pentapetalae</taxon>
        <taxon>Saxifragales</taxon>
        <taxon>Altingiaceae</taxon>
        <taxon>Liquidambar</taxon>
    </lineage>
</organism>
<dbReference type="PANTHER" id="PTHR35707:SF1">
    <property type="entry name" value="SPC7 KINETOCHORE PROTEIN DOMAIN-CONTAINING PROTEIN"/>
    <property type="match status" value="1"/>
</dbReference>
<comment type="caution">
    <text evidence="3">The sequence shown here is derived from an EMBL/GenBank/DDBJ whole genome shotgun (WGS) entry which is preliminary data.</text>
</comment>
<feature type="compositionally biased region" description="Polar residues" evidence="1">
    <location>
        <begin position="644"/>
        <end position="655"/>
    </location>
</feature>
<dbReference type="InterPro" id="IPR040850">
    <property type="entry name" value="Knl1_RWD_C"/>
</dbReference>
<dbReference type="Pfam" id="PF18210">
    <property type="entry name" value="Knl1_RWD_C"/>
    <property type="match status" value="1"/>
</dbReference>